<keyword evidence="3" id="KW-1185">Reference proteome</keyword>
<evidence type="ECO:0000313" key="2">
    <source>
        <dbReference type="EMBL" id="KXN72135.1"/>
    </source>
</evidence>
<reference evidence="2 3" key="1">
    <citation type="journal article" date="2015" name="Genome Biol. Evol.">
        <title>Phylogenomic analyses indicate that early fungi evolved digesting cell walls of algal ancestors of land plants.</title>
        <authorList>
            <person name="Chang Y."/>
            <person name="Wang S."/>
            <person name="Sekimoto S."/>
            <person name="Aerts A.L."/>
            <person name="Choi C."/>
            <person name="Clum A."/>
            <person name="LaButti K.M."/>
            <person name="Lindquist E.A."/>
            <person name="Yee Ngan C."/>
            <person name="Ohm R.A."/>
            <person name="Salamov A.A."/>
            <person name="Grigoriev I.V."/>
            <person name="Spatafora J.W."/>
            <person name="Berbee M.L."/>
        </authorList>
    </citation>
    <scope>NUCLEOTIDE SEQUENCE [LARGE SCALE GENOMIC DNA]</scope>
    <source>
        <strain evidence="2 3">NRRL 28638</strain>
    </source>
</reference>
<gene>
    <name evidence="2" type="ORF">CONCODRAFT_77936</name>
</gene>
<keyword evidence="1" id="KW-0812">Transmembrane</keyword>
<dbReference type="OrthoDB" id="4540492at2759"/>
<keyword evidence="1" id="KW-1133">Transmembrane helix</keyword>
<evidence type="ECO:0000313" key="3">
    <source>
        <dbReference type="Proteomes" id="UP000070444"/>
    </source>
</evidence>
<name>A0A137PAW5_CONC2</name>
<feature type="transmembrane region" description="Helical" evidence="1">
    <location>
        <begin position="6"/>
        <end position="26"/>
    </location>
</feature>
<dbReference type="EMBL" id="KQ964459">
    <property type="protein sequence ID" value="KXN72135.1"/>
    <property type="molecule type" value="Genomic_DNA"/>
</dbReference>
<organism evidence="2 3">
    <name type="scientific">Conidiobolus coronatus (strain ATCC 28846 / CBS 209.66 / NRRL 28638)</name>
    <name type="common">Delacroixia coronata</name>
    <dbReference type="NCBI Taxonomy" id="796925"/>
    <lineage>
        <taxon>Eukaryota</taxon>
        <taxon>Fungi</taxon>
        <taxon>Fungi incertae sedis</taxon>
        <taxon>Zoopagomycota</taxon>
        <taxon>Entomophthoromycotina</taxon>
        <taxon>Entomophthoromycetes</taxon>
        <taxon>Entomophthorales</taxon>
        <taxon>Ancylistaceae</taxon>
        <taxon>Conidiobolus</taxon>
    </lineage>
</organism>
<evidence type="ECO:0000256" key="1">
    <source>
        <dbReference type="SAM" id="Phobius"/>
    </source>
</evidence>
<sequence>MGFTWTVFRVTLIAVISTFNFGYSLGGINLVERAISECPDGLYYVGPFASCIHATGVEW</sequence>
<accession>A0A137PAW5</accession>
<keyword evidence="1" id="KW-0472">Membrane</keyword>
<protein>
    <submittedName>
        <fullName evidence="2">Uncharacterized protein</fullName>
    </submittedName>
</protein>
<dbReference type="Proteomes" id="UP000070444">
    <property type="component" value="Unassembled WGS sequence"/>
</dbReference>
<proteinExistence type="predicted"/>
<dbReference type="AlphaFoldDB" id="A0A137PAW5"/>